<evidence type="ECO:0000313" key="11">
    <source>
        <dbReference type="Proteomes" id="UP001240236"/>
    </source>
</evidence>
<dbReference type="PANTHER" id="PTHR43399">
    <property type="entry name" value="SUBTILISIN-RELATED"/>
    <property type="match status" value="1"/>
</dbReference>
<feature type="active site" description="Charge relay system" evidence="5">
    <location>
        <position position="268"/>
    </location>
</feature>
<dbReference type="InterPro" id="IPR036852">
    <property type="entry name" value="Peptidase_S8/S53_dom_sf"/>
</dbReference>
<dbReference type="RefSeq" id="WP_307243371.1">
    <property type="nucleotide sequence ID" value="NZ_JAUSUZ010000001.1"/>
</dbReference>
<gene>
    <name evidence="10" type="ORF">J2S42_005348</name>
</gene>
<keyword evidence="7" id="KW-0472">Membrane</keyword>
<dbReference type="Gene3D" id="3.40.50.200">
    <property type="entry name" value="Peptidase S8/S53 domain"/>
    <property type="match status" value="1"/>
</dbReference>
<dbReference type="EMBL" id="JAUSUZ010000001">
    <property type="protein sequence ID" value="MDQ0368679.1"/>
    <property type="molecule type" value="Genomic_DNA"/>
</dbReference>
<feature type="signal peptide" evidence="8">
    <location>
        <begin position="1"/>
        <end position="26"/>
    </location>
</feature>
<proteinExistence type="inferred from homology"/>
<dbReference type="PROSITE" id="PS51892">
    <property type="entry name" value="SUBTILASE"/>
    <property type="match status" value="1"/>
</dbReference>
<evidence type="ECO:0000256" key="7">
    <source>
        <dbReference type="SAM" id="Phobius"/>
    </source>
</evidence>
<dbReference type="GO" id="GO:0006508">
    <property type="term" value="P:proteolysis"/>
    <property type="evidence" value="ECO:0007669"/>
    <property type="project" value="UniProtKB-KW"/>
</dbReference>
<dbReference type="InterPro" id="IPR000209">
    <property type="entry name" value="Peptidase_S8/S53_dom"/>
</dbReference>
<feature type="compositionally biased region" description="Low complexity" evidence="6">
    <location>
        <begin position="429"/>
        <end position="442"/>
    </location>
</feature>
<keyword evidence="4 5" id="KW-0720">Serine protease</keyword>
<evidence type="ECO:0000256" key="1">
    <source>
        <dbReference type="ARBA" id="ARBA00011073"/>
    </source>
</evidence>
<organism evidence="10 11">
    <name type="scientific">Catenuloplanes indicus</name>
    <dbReference type="NCBI Taxonomy" id="137267"/>
    <lineage>
        <taxon>Bacteria</taxon>
        <taxon>Bacillati</taxon>
        <taxon>Actinomycetota</taxon>
        <taxon>Actinomycetes</taxon>
        <taxon>Micromonosporales</taxon>
        <taxon>Micromonosporaceae</taxon>
        <taxon>Catenuloplanes</taxon>
    </lineage>
</organism>
<feature type="active site" description="Charge relay system" evidence="5">
    <location>
        <position position="66"/>
    </location>
</feature>
<evidence type="ECO:0000256" key="4">
    <source>
        <dbReference type="ARBA" id="ARBA00022825"/>
    </source>
</evidence>
<evidence type="ECO:0000259" key="9">
    <source>
        <dbReference type="Pfam" id="PF00082"/>
    </source>
</evidence>
<sequence length="450" mass="45365">MRFASALATAVVLSGTVLLPPSAAQAAAPQTIGEYQKWYYDDYLKMPEVYKAAGSKGKGVTIALIDSGVDTTRPDLKGADLRDGGGYGNSGAGKSGLADEGYHGTAMASIIAGQGTDDNHLKGIAPEATVLSISIGIESQGKTTLSEAIRAAADQGADVINMSLARYNNTGDLTYINPLDREAVAYALGKGAIIVAGAGNTEQTGPVISPPANIPGVLAVTGLDRNGEFWTGSATGPEAGIAAPATDIFMAQPETQVLSGYGTSSGTSAATAMVSGIAALVKAKHPDLDAINLINRLTATARDAGTPGRDAQYGFGAMDALAAVSADVPAVTANPVGDPMDGAAGDATPAEEEGSPLAGYLWIAVAVAVVVVLLIVVVAVVASRRKRPAASVPGYQPPGPGFPQPGAGYPPPGPGYPPPGPGYQPPGPGYQQPGQQPPGYQQQPPPPGYR</sequence>
<evidence type="ECO:0000256" key="3">
    <source>
        <dbReference type="ARBA" id="ARBA00022801"/>
    </source>
</evidence>
<dbReference type="Pfam" id="PF00082">
    <property type="entry name" value="Peptidase_S8"/>
    <property type="match status" value="1"/>
</dbReference>
<dbReference type="InterPro" id="IPR015500">
    <property type="entry name" value="Peptidase_S8_subtilisin-rel"/>
</dbReference>
<dbReference type="Proteomes" id="UP001240236">
    <property type="component" value="Unassembled WGS sequence"/>
</dbReference>
<keyword evidence="8" id="KW-0732">Signal</keyword>
<evidence type="ECO:0000256" key="8">
    <source>
        <dbReference type="SAM" id="SignalP"/>
    </source>
</evidence>
<keyword evidence="11" id="KW-1185">Reference proteome</keyword>
<dbReference type="AlphaFoldDB" id="A0AAE3W380"/>
<accession>A0AAE3W380</accession>
<name>A0AAE3W380_9ACTN</name>
<keyword evidence="3 5" id="KW-0378">Hydrolase</keyword>
<feature type="region of interest" description="Disordered" evidence="6">
    <location>
        <begin position="388"/>
        <end position="450"/>
    </location>
</feature>
<comment type="caution">
    <text evidence="10">The sequence shown here is derived from an EMBL/GenBank/DDBJ whole genome shotgun (WGS) entry which is preliminary data.</text>
</comment>
<evidence type="ECO:0000256" key="2">
    <source>
        <dbReference type="ARBA" id="ARBA00022670"/>
    </source>
</evidence>
<dbReference type="PANTHER" id="PTHR43399:SF4">
    <property type="entry name" value="CELL WALL-ASSOCIATED PROTEASE"/>
    <property type="match status" value="1"/>
</dbReference>
<evidence type="ECO:0000256" key="6">
    <source>
        <dbReference type="SAM" id="MobiDB-lite"/>
    </source>
</evidence>
<keyword evidence="2 5" id="KW-0645">Protease</keyword>
<feature type="chain" id="PRO_5041953976" evidence="8">
    <location>
        <begin position="27"/>
        <end position="450"/>
    </location>
</feature>
<dbReference type="GO" id="GO:0004252">
    <property type="term" value="F:serine-type endopeptidase activity"/>
    <property type="evidence" value="ECO:0007669"/>
    <property type="project" value="UniProtKB-UniRule"/>
</dbReference>
<dbReference type="InterPro" id="IPR051048">
    <property type="entry name" value="Peptidase_S8/S53_subtilisin"/>
</dbReference>
<feature type="compositionally biased region" description="Pro residues" evidence="6">
    <location>
        <begin position="395"/>
        <end position="428"/>
    </location>
</feature>
<feature type="active site" description="Charge relay system" evidence="5">
    <location>
        <position position="103"/>
    </location>
</feature>
<dbReference type="PRINTS" id="PR00723">
    <property type="entry name" value="SUBTILISIN"/>
</dbReference>
<dbReference type="SUPFAM" id="SSF52743">
    <property type="entry name" value="Subtilisin-like"/>
    <property type="match status" value="1"/>
</dbReference>
<reference evidence="10 11" key="1">
    <citation type="submission" date="2023-07" db="EMBL/GenBank/DDBJ databases">
        <title>Sequencing the genomes of 1000 actinobacteria strains.</title>
        <authorList>
            <person name="Klenk H.-P."/>
        </authorList>
    </citation>
    <scope>NUCLEOTIDE SEQUENCE [LARGE SCALE GENOMIC DNA]</scope>
    <source>
        <strain evidence="10 11">DSM 44709</strain>
    </source>
</reference>
<keyword evidence="7" id="KW-1133">Transmembrane helix</keyword>
<feature type="domain" description="Peptidase S8/S53" evidence="9">
    <location>
        <begin position="57"/>
        <end position="316"/>
    </location>
</feature>
<evidence type="ECO:0000313" key="10">
    <source>
        <dbReference type="EMBL" id="MDQ0368679.1"/>
    </source>
</evidence>
<comment type="similarity">
    <text evidence="1 5">Belongs to the peptidase S8 family.</text>
</comment>
<keyword evidence="7" id="KW-0812">Transmembrane</keyword>
<protein>
    <submittedName>
        <fullName evidence="10">Type VII secretion-associated serine protease mycosin</fullName>
    </submittedName>
</protein>
<evidence type="ECO:0000256" key="5">
    <source>
        <dbReference type="PROSITE-ProRule" id="PRU01240"/>
    </source>
</evidence>
<feature type="transmembrane region" description="Helical" evidence="7">
    <location>
        <begin position="359"/>
        <end position="382"/>
    </location>
</feature>